<dbReference type="SUPFAM" id="SSF52172">
    <property type="entry name" value="CheY-like"/>
    <property type="match status" value="1"/>
</dbReference>
<dbReference type="GO" id="GO:0005524">
    <property type="term" value="F:ATP binding"/>
    <property type="evidence" value="ECO:0007669"/>
    <property type="project" value="UniProtKB-KW"/>
</dbReference>
<evidence type="ECO:0000259" key="5">
    <source>
        <dbReference type="PROSITE" id="PS50110"/>
    </source>
</evidence>
<dbReference type="KEGG" id="mon:G8E03_05855"/>
<name>A0A6G7VK64_9RHOB</name>
<evidence type="ECO:0000259" key="6">
    <source>
        <dbReference type="PROSITE" id="PS50894"/>
    </source>
</evidence>
<feature type="domain" description="Response regulatory" evidence="5">
    <location>
        <begin position="11"/>
        <end position="125"/>
    </location>
</feature>
<evidence type="ECO:0000256" key="3">
    <source>
        <dbReference type="PROSITE-ProRule" id="PRU00110"/>
    </source>
</evidence>
<dbReference type="PROSITE" id="PS50894">
    <property type="entry name" value="HPT"/>
    <property type="match status" value="1"/>
</dbReference>
<dbReference type="EMBL" id="CP049811">
    <property type="protein sequence ID" value="QIK40332.1"/>
    <property type="molecule type" value="Genomic_DNA"/>
</dbReference>
<dbReference type="GO" id="GO:0005886">
    <property type="term" value="C:plasma membrane"/>
    <property type="evidence" value="ECO:0007669"/>
    <property type="project" value="UniProtKB-SubCell"/>
</dbReference>
<dbReference type="Pfam" id="PF00072">
    <property type="entry name" value="Response_reg"/>
    <property type="match status" value="1"/>
</dbReference>
<dbReference type="RefSeq" id="WP_166189678.1">
    <property type="nucleotide sequence ID" value="NZ_CP049811.1"/>
</dbReference>
<feature type="modified residue" description="Phosphohistidine" evidence="3">
    <location>
        <position position="190"/>
    </location>
</feature>
<evidence type="ECO:0000313" key="7">
    <source>
        <dbReference type="EMBL" id="QIK40332.1"/>
    </source>
</evidence>
<dbReference type="GO" id="GO:0000160">
    <property type="term" value="P:phosphorelay signal transduction system"/>
    <property type="evidence" value="ECO:0007669"/>
    <property type="project" value="UniProtKB-KW"/>
</dbReference>
<dbReference type="Gene3D" id="1.20.120.160">
    <property type="entry name" value="HPT domain"/>
    <property type="match status" value="1"/>
</dbReference>
<dbReference type="Gene3D" id="3.40.50.2300">
    <property type="match status" value="1"/>
</dbReference>
<organism evidence="7 8">
    <name type="scientific">Pontivivens nitratireducens</name>
    <dbReference type="NCBI Taxonomy" id="2758038"/>
    <lineage>
        <taxon>Bacteria</taxon>
        <taxon>Pseudomonadati</taxon>
        <taxon>Pseudomonadota</taxon>
        <taxon>Alphaproteobacteria</taxon>
        <taxon>Rhodobacterales</taxon>
        <taxon>Paracoccaceae</taxon>
        <taxon>Pontivivens</taxon>
    </lineage>
</organism>
<reference evidence="7 8" key="1">
    <citation type="submission" date="2020-03" db="EMBL/GenBank/DDBJ databases">
        <title>Complete genome sequence of Monaibacterium sp. ALG8 with diverse plasmids.</title>
        <authorList>
            <person name="Sun C."/>
        </authorList>
    </citation>
    <scope>NUCLEOTIDE SEQUENCE [LARGE SCALE GENOMIC DNA]</scope>
    <source>
        <strain evidence="7 8">ALG8</strain>
    </source>
</reference>
<evidence type="ECO:0000256" key="1">
    <source>
        <dbReference type="ARBA" id="ARBA00022553"/>
    </source>
</evidence>
<dbReference type="InterPro" id="IPR001789">
    <property type="entry name" value="Sig_transdc_resp-reg_receiver"/>
</dbReference>
<keyword evidence="1 4" id="KW-0597">Phosphoprotein</keyword>
<dbReference type="PANTHER" id="PTHR45339">
    <property type="entry name" value="HYBRID SIGNAL TRANSDUCTION HISTIDINE KINASE J"/>
    <property type="match status" value="1"/>
</dbReference>
<dbReference type="InterPro" id="IPR008207">
    <property type="entry name" value="Sig_transdc_His_kin_Hpt_dom"/>
</dbReference>
<dbReference type="InterPro" id="IPR011006">
    <property type="entry name" value="CheY-like_superfamily"/>
</dbReference>
<proteinExistence type="predicted"/>
<dbReference type="GO" id="GO:0004672">
    <property type="term" value="F:protein kinase activity"/>
    <property type="evidence" value="ECO:0007669"/>
    <property type="project" value="UniProtKB-ARBA"/>
</dbReference>
<dbReference type="CDD" id="cd17546">
    <property type="entry name" value="REC_hyHK_CKI1_RcsC-like"/>
    <property type="match status" value="1"/>
</dbReference>
<evidence type="ECO:0000313" key="8">
    <source>
        <dbReference type="Proteomes" id="UP000500791"/>
    </source>
</evidence>
<dbReference type="InterPro" id="IPR036641">
    <property type="entry name" value="HPT_dom_sf"/>
</dbReference>
<dbReference type="SMART" id="SM00448">
    <property type="entry name" value="REC"/>
    <property type="match status" value="1"/>
</dbReference>
<protein>
    <submittedName>
        <fullName evidence="7">Response regulator</fullName>
    </submittedName>
</protein>
<dbReference type="Pfam" id="PF01627">
    <property type="entry name" value="Hpt"/>
    <property type="match status" value="1"/>
</dbReference>
<dbReference type="SUPFAM" id="SSF47226">
    <property type="entry name" value="Histidine-containing phosphotransfer domain, HPT domain"/>
    <property type="match status" value="1"/>
</dbReference>
<dbReference type="PROSITE" id="PS50110">
    <property type="entry name" value="RESPONSE_REGULATORY"/>
    <property type="match status" value="1"/>
</dbReference>
<dbReference type="Proteomes" id="UP000500791">
    <property type="component" value="Chromosome"/>
</dbReference>
<dbReference type="AlphaFoldDB" id="A0A6G7VK64"/>
<evidence type="ECO:0000256" key="2">
    <source>
        <dbReference type="ARBA" id="ARBA00023012"/>
    </source>
</evidence>
<gene>
    <name evidence="7" type="ORF">G8E03_05855</name>
</gene>
<keyword evidence="2" id="KW-0902">Two-component regulatory system</keyword>
<keyword evidence="8" id="KW-1185">Reference proteome</keyword>
<dbReference type="PANTHER" id="PTHR45339:SF3">
    <property type="entry name" value="HISTIDINE KINASE"/>
    <property type="match status" value="1"/>
</dbReference>
<evidence type="ECO:0000256" key="4">
    <source>
        <dbReference type="PROSITE-ProRule" id="PRU00169"/>
    </source>
</evidence>
<accession>A0A6G7VK64</accession>
<feature type="modified residue" description="4-aspartylphosphate" evidence="4">
    <location>
        <position position="60"/>
    </location>
</feature>
<sequence>MSVPSLLDGRSILVAEDDANNLDVVTQMLTKLGAAVTTARNGITAVERIRRDRPEIVLLDIEMPEMSGLDVLREIGRDSTPPTVICLTAHVDQDYLNRVLELGAKGTIGKPLRSIERLGQRILEIHNGLRDALDVPVLDLTIFDMLARALGEDMVGTLVDQLGADLEKCNAALVHAVRSKSLKDVRTQTHILTGVAGSVGASRLAVLAGQLNSAAHGEDIIALRSTVPQLRVEIDALLREMAER</sequence>
<feature type="domain" description="HPt" evidence="6">
    <location>
        <begin position="147"/>
        <end position="244"/>
    </location>
</feature>